<reference evidence="5 6" key="1">
    <citation type="submission" date="2018-09" db="EMBL/GenBank/DDBJ databases">
        <title>Phylogeny of the Shewanellaceae, and recommendation for two new genera, Pseudoshewanella and Parashewanella.</title>
        <authorList>
            <person name="Wang G."/>
        </authorList>
    </citation>
    <scope>NUCLEOTIDE SEQUENCE [LARGE SCALE GENOMIC DNA]</scope>
    <source>
        <strain evidence="5 6">C51</strain>
    </source>
</reference>
<keyword evidence="2" id="KW-0446">Lipid-binding</keyword>
<gene>
    <name evidence="5" type="ORF">D5018_08390</name>
</gene>
<keyword evidence="3" id="KW-0564">Palmitate</keyword>
<dbReference type="PANTHER" id="PTHR10612">
    <property type="entry name" value="APOLIPOPROTEIN D"/>
    <property type="match status" value="1"/>
</dbReference>
<dbReference type="Gene3D" id="2.40.128.20">
    <property type="match status" value="1"/>
</dbReference>
<comment type="subcellular location">
    <subcellularLocation>
        <location evidence="2">Cell outer membrane</location>
    </subcellularLocation>
</comment>
<dbReference type="InterPro" id="IPR002446">
    <property type="entry name" value="Lipocalin_bac"/>
</dbReference>
<evidence type="ECO:0000313" key="5">
    <source>
        <dbReference type="EMBL" id="RLV60143.1"/>
    </source>
</evidence>
<dbReference type="OrthoDB" id="9793905at2"/>
<dbReference type="CDD" id="cd19438">
    <property type="entry name" value="lipocalin_Blc-like"/>
    <property type="match status" value="1"/>
</dbReference>
<comment type="similarity">
    <text evidence="1 2">Belongs to the calycin superfamily. Lipocalin family.</text>
</comment>
<dbReference type="Pfam" id="PF08212">
    <property type="entry name" value="Lipocalin_2"/>
    <property type="match status" value="1"/>
</dbReference>
<evidence type="ECO:0000256" key="2">
    <source>
        <dbReference type="PIRNR" id="PIRNR036893"/>
    </source>
</evidence>
<dbReference type="Proteomes" id="UP000281474">
    <property type="component" value="Unassembled WGS sequence"/>
</dbReference>
<name>A0A3L8Q039_9GAMM</name>
<dbReference type="EMBL" id="QZEI01000020">
    <property type="protein sequence ID" value="RLV60143.1"/>
    <property type="molecule type" value="Genomic_DNA"/>
</dbReference>
<dbReference type="SUPFAM" id="SSF50814">
    <property type="entry name" value="Lipocalins"/>
    <property type="match status" value="1"/>
</dbReference>
<organism evidence="5 6">
    <name type="scientific">Parashewanella curva</name>
    <dbReference type="NCBI Taxonomy" id="2338552"/>
    <lineage>
        <taxon>Bacteria</taxon>
        <taxon>Pseudomonadati</taxon>
        <taxon>Pseudomonadota</taxon>
        <taxon>Gammaproteobacteria</taxon>
        <taxon>Alteromonadales</taxon>
        <taxon>Shewanellaceae</taxon>
        <taxon>Parashewanella</taxon>
    </lineage>
</organism>
<dbReference type="InterPro" id="IPR022271">
    <property type="entry name" value="Lipocalin_ApoD"/>
</dbReference>
<dbReference type="GO" id="GO:0009279">
    <property type="term" value="C:cell outer membrane"/>
    <property type="evidence" value="ECO:0007669"/>
    <property type="project" value="UniProtKB-SubCell"/>
</dbReference>
<keyword evidence="6" id="KW-1185">Reference proteome</keyword>
<dbReference type="PROSITE" id="PS51257">
    <property type="entry name" value="PROKAR_LIPOPROTEIN"/>
    <property type="match status" value="1"/>
</dbReference>
<comment type="subunit">
    <text evidence="2">Homodimer.</text>
</comment>
<evidence type="ECO:0000313" key="6">
    <source>
        <dbReference type="Proteomes" id="UP000281474"/>
    </source>
</evidence>
<sequence>MRIKHIFATVVLPLFLSACLGIPKGIKPVESFDIGSYSGQWYEIARMKNDFEKNLDHVTANYSLNDDGSIKVINQGINNKSGEMSNIEGSATFARTEDIGYLKVSFFKPFSASYVIFKLDPNYNYAYVTSYNKDYLWLLSRTPTVSKAVLDDFYATAKAKGFKVNNIIQVNQE</sequence>
<evidence type="ECO:0000256" key="1">
    <source>
        <dbReference type="ARBA" id="ARBA00006889"/>
    </source>
</evidence>
<keyword evidence="2" id="KW-0998">Cell outer membrane</keyword>
<dbReference type="PANTHER" id="PTHR10612:SF34">
    <property type="entry name" value="APOLIPOPROTEIN D"/>
    <property type="match status" value="1"/>
</dbReference>
<dbReference type="InterPro" id="IPR000566">
    <property type="entry name" value="Lipocln_cytosolic_FA-bd_dom"/>
</dbReference>
<dbReference type="InterPro" id="IPR012674">
    <property type="entry name" value="Calycin"/>
</dbReference>
<comment type="function">
    <text evidence="2">Involved in the storage or transport of lipids necessary for membrane maintenance under stressful conditions. Displays a binding preference for lysophospholipids.</text>
</comment>
<feature type="lipid moiety-binding region" description="S-diacylglycerol cysteine" evidence="3">
    <location>
        <position position="19"/>
    </location>
</feature>
<dbReference type="PIRSF" id="PIRSF036893">
    <property type="entry name" value="Lipocalin_ApoD"/>
    <property type="match status" value="1"/>
</dbReference>
<evidence type="ECO:0000259" key="4">
    <source>
        <dbReference type="Pfam" id="PF08212"/>
    </source>
</evidence>
<dbReference type="AlphaFoldDB" id="A0A3L8Q039"/>
<dbReference type="GO" id="GO:0008289">
    <property type="term" value="F:lipid binding"/>
    <property type="evidence" value="ECO:0007669"/>
    <property type="project" value="UniProtKB-UniRule"/>
</dbReference>
<dbReference type="InterPro" id="IPR047202">
    <property type="entry name" value="Lipocalin_Blc-like_dom"/>
</dbReference>
<feature type="domain" description="Lipocalin/cytosolic fatty-acid binding" evidence="4">
    <location>
        <begin position="33"/>
        <end position="172"/>
    </location>
</feature>
<dbReference type="GO" id="GO:0006950">
    <property type="term" value="P:response to stress"/>
    <property type="evidence" value="ECO:0007669"/>
    <property type="project" value="UniProtKB-ARBA"/>
</dbReference>
<keyword evidence="2 3" id="KW-0449">Lipoprotein</keyword>
<dbReference type="RefSeq" id="WP_121838562.1">
    <property type="nucleotide sequence ID" value="NZ_ML014769.1"/>
</dbReference>
<accession>A0A3L8Q039</accession>
<dbReference type="PRINTS" id="PR01171">
    <property type="entry name" value="BCTLIPOCALIN"/>
</dbReference>
<proteinExistence type="inferred from homology"/>
<evidence type="ECO:0000256" key="3">
    <source>
        <dbReference type="PIRSR" id="PIRSR036893-52"/>
    </source>
</evidence>
<keyword evidence="2" id="KW-0472">Membrane</keyword>
<protein>
    <recommendedName>
        <fullName evidence="2">Outer membrane lipoprotein Blc</fullName>
    </recommendedName>
</protein>
<comment type="caution">
    <text evidence="5">The sequence shown here is derived from an EMBL/GenBank/DDBJ whole genome shotgun (WGS) entry which is preliminary data.</text>
</comment>